<sequence length="88" mass="10540">MDVIITKQFEKDTEKELSPKMQLRLADIIEELQKVSKPSEINNIKKLKGFKSAYRIKMGDYRIGFILEDNLIKLSRIMNRKEIYRYFP</sequence>
<accession>A0A3M9NN00</accession>
<dbReference type="SUPFAM" id="SSF143011">
    <property type="entry name" value="RelE-like"/>
    <property type="match status" value="1"/>
</dbReference>
<dbReference type="PANTHER" id="PTHR38813:SF1">
    <property type="entry name" value="TOXIN RELE1-RELATED"/>
    <property type="match status" value="1"/>
</dbReference>
<evidence type="ECO:0000313" key="3">
    <source>
        <dbReference type="Proteomes" id="UP000267223"/>
    </source>
</evidence>
<dbReference type="InterPro" id="IPR052747">
    <property type="entry name" value="TA_system_RelE_toxin"/>
</dbReference>
<proteinExistence type="predicted"/>
<keyword evidence="3" id="KW-1185">Reference proteome</keyword>
<dbReference type="RefSeq" id="WP_123119725.1">
    <property type="nucleotide sequence ID" value="NZ_RJJR01000002.1"/>
</dbReference>
<dbReference type="Pfam" id="PF05016">
    <property type="entry name" value="ParE_toxin"/>
    <property type="match status" value="1"/>
</dbReference>
<evidence type="ECO:0000313" key="2">
    <source>
        <dbReference type="EMBL" id="RNI39160.1"/>
    </source>
</evidence>
<reference evidence="2 3" key="1">
    <citation type="submission" date="2018-11" db="EMBL/GenBank/DDBJ databases">
        <title>Draft genome sequence of Ferruginibacter sp. BO-59.</title>
        <authorList>
            <person name="Im W.T."/>
        </authorList>
    </citation>
    <scope>NUCLEOTIDE SEQUENCE [LARGE SCALE GENOMIC DNA]</scope>
    <source>
        <strain evidence="2 3">BO-59</strain>
    </source>
</reference>
<dbReference type="PANTHER" id="PTHR38813">
    <property type="match status" value="1"/>
</dbReference>
<dbReference type="EMBL" id="RJJR01000002">
    <property type="protein sequence ID" value="RNI39160.1"/>
    <property type="molecule type" value="Genomic_DNA"/>
</dbReference>
<dbReference type="AlphaFoldDB" id="A0A3M9NN00"/>
<protein>
    <submittedName>
        <fullName evidence="2">Type II toxin-antitoxin system RelE/ParE family toxin</fullName>
    </submittedName>
</protein>
<comment type="caution">
    <text evidence="2">The sequence shown here is derived from an EMBL/GenBank/DDBJ whole genome shotgun (WGS) entry which is preliminary data.</text>
</comment>
<keyword evidence="1" id="KW-1277">Toxin-antitoxin system</keyword>
<dbReference type="Gene3D" id="3.30.2310.20">
    <property type="entry name" value="RelE-like"/>
    <property type="match status" value="1"/>
</dbReference>
<evidence type="ECO:0000256" key="1">
    <source>
        <dbReference type="ARBA" id="ARBA00022649"/>
    </source>
</evidence>
<dbReference type="Proteomes" id="UP000267223">
    <property type="component" value="Unassembled WGS sequence"/>
</dbReference>
<dbReference type="InterPro" id="IPR035093">
    <property type="entry name" value="RelE/ParE_toxin_dom_sf"/>
</dbReference>
<dbReference type="OrthoDB" id="9805098at2"/>
<gene>
    <name evidence="2" type="ORF">EFY79_05840</name>
</gene>
<name>A0A3M9NN00_9BACT</name>
<organism evidence="2 3">
    <name type="scientific">Hanamia caeni</name>
    <dbReference type="NCBI Taxonomy" id="2294116"/>
    <lineage>
        <taxon>Bacteria</taxon>
        <taxon>Pseudomonadati</taxon>
        <taxon>Bacteroidota</taxon>
        <taxon>Chitinophagia</taxon>
        <taxon>Chitinophagales</taxon>
        <taxon>Chitinophagaceae</taxon>
        <taxon>Hanamia</taxon>
    </lineage>
</organism>
<dbReference type="InterPro" id="IPR007712">
    <property type="entry name" value="RelE/ParE_toxin"/>
</dbReference>